<evidence type="ECO:0000256" key="2">
    <source>
        <dbReference type="ARBA" id="ARBA00023125"/>
    </source>
</evidence>
<keyword evidence="6" id="KW-1185">Reference proteome</keyword>
<dbReference type="SUPFAM" id="SSF46785">
    <property type="entry name" value="Winged helix' DNA-binding domain"/>
    <property type="match status" value="1"/>
</dbReference>
<dbReference type="EMBL" id="JADPIE010000002">
    <property type="protein sequence ID" value="MBF8436409.1"/>
    <property type="molecule type" value="Genomic_DNA"/>
</dbReference>
<feature type="domain" description="HTH arsR-type" evidence="4">
    <location>
        <begin position="5"/>
        <end position="102"/>
    </location>
</feature>
<proteinExistence type="predicted"/>
<keyword evidence="2" id="KW-0238">DNA-binding</keyword>
<dbReference type="InterPro" id="IPR036390">
    <property type="entry name" value="WH_DNA-bd_sf"/>
</dbReference>
<sequence length="115" mass="13143">MQVIKNKKVYEMQAEICKVLANAKRIEIIYLLKEGEKHVNELAEAMDISKASVSQHLSLLKEKGVVSSKKEGLNVFYTINNQRFIEACNLMREIMVDQLNELVSSSKEILSVEEE</sequence>
<dbReference type="PROSITE" id="PS50987">
    <property type="entry name" value="HTH_ARSR_2"/>
    <property type="match status" value="1"/>
</dbReference>
<dbReference type="InterPro" id="IPR036388">
    <property type="entry name" value="WH-like_DNA-bd_sf"/>
</dbReference>
<dbReference type="AlphaFoldDB" id="A0A931F9F7"/>
<dbReference type="Pfam" id="PF01022">
    <property type="entry name" value="HTH_5"/>
    <property type="match status" value="1"/>
</dbReference>
<protein>
    <submittedName>
        <fullName evidence="5">Winged helix-turn-helix transcriptional regulator</fullName>
    </submittedName>
</protein>
<gene>
    <name evidence="5" type="ORF">I0Q91_04890</name>
</gene>
<dbReference type="SMART" id="SM00418">
    <property type="entry name" value="HTH_ARSR"/>
    <property type="match status" value="1"/>
</dbReference>
<evidence type="ECO:0000313" key="5">
    <source>
        <dbReference type="EMBL" id="MBF8436409.1"/>
    </source>
</evidence>
<dbReference type="InterPro" id="IPR011991">
    <property type="entry name" value="ArsR-like_HTH"/>
</dbReference>
<dbReference type="RefSeq" id="WP_270453281.1">
    <property type="nucleotide sequence ID" value="NZ_JADPIE010000002.1"/>
</dbReference>
<accession>A0A931F9F7</accession>
<dbReference type="Proteomes" id="UP000621436">
    <property type="component" value="Unassembled WGS sequence"/>
</dbReference>
<dbReference type="Gene3D" id="1.10.10.10">
    <property type="entry name" value="Winged helix-like DNA-binding domain superfamily/Winged helix DNA-binding domain"/>
    <property type="match status" value="1"/>
</dbReference>
<dbReference type="GO" id="GO:0003700">
    <property type="term" value="F:DNA-binding transcription factor activity"/>
    <property type="evidence" value="ECO:0007669"/>
    <property type="project" value="InterPro"/>
</dbReference>
<dbReference type="NCBIfam" id="NF033788">
    <property type="entry name" value="HTH_metalloreg"/>
    <property type="match status" value="1"/>
</dbReference>
<keyword evidence="3" id="KW-0804">Transcription</keyword>
<evidence type="ECO:0000256" key="3">
    <source>
        <dbReference type="ARBA" id="ARBA00023163"/>
    </source>
</evidence>
<dbReference type="CDD" id="cd00090">
    <property type="entry name" value="HTH_ARSR"/>
    <property type="match status" value="1"/>
</dbReference>
<keyword evidence="1" id="KW-0805">Transcription regulation</keyword>
<reference evidence="5" key="1">
    <citation type="submission" date="2020-11" db="EMBL/GenBank/DDBJ databases">
        <title>Halonatronomonas betainensis gen. nov., sp. nov. a novel haloalkaliphilic representative of the family Halanaerobiacae capable of betaine degradation.</title>
        <authorList>
            <person name="Boltyanskaya Y."/>
            <person name="Kevbrin V."/>
            <person name="Detkova E."/>
            <person name="Grouzdev D.S."/>
            <person name="Koziaeva V."/>
            <person name="Zhilina T."/>
        </authorList>
    </citation>
    <scope>NUCLEOTIDE SEQUENCE</scope>
    <source>
        <strain evidence="5">Z-7014</strain>
    </source>
</reference>
<dbReference type="PANTHER" id="PTHR33154:SF18">
    <property type="entry name" value="ARSENICAL RESISTANCE OPERON REPRESSOR"/>
    <property type="match status" value="1"/>
</dbReference>
<organism evidence="5 6">
    <name type="scientific">Halonatronomonas betaini</name>
    <dbReference type="NCBI Taxonomy" id="2778430"/>
    <lineage>
        <taxon>Bacteria</taxon>
        <taxon>Bacillati</taxon>
        <taxon>Bacillota</taxon>
        <taxon>Clostridia</taxon>
        <taxon>Halanaerobiales</taxon>
        <taxon>Halarsenatibacteraceae</taxon>
        <taxon>Halonatronomonas</taxon>
    </lineage>
</organism>
<comment type="caution">
    <text evidence="5">The sequence shown here is derived from an EMBL/GenBank/DDBJ whole genome shotgun (WGS) entry which is preliminary data.</text>
</comment>
<name>A0A931F9F7_9FIRM</name>
<dbReference type="PRINTS" id="PR00778">
    <property type="entry name" value="HTHARSR"/>
</dbReference>
<dbReference type="InterPro" id="IPR051081">
    <property type="entry name" value="HTH_MetalResp_TranReg"/>
</dbReference>
<dbReference type="PANTHER" id="PTHR33154">
    <property type="entry name" value="TRANSCRIPTIONAL REGULATOR, ARSR FAMILY"/>
    <property type="match status" value="1"/>
</dbReference>
<evidence type="ECO:0000256" key="1">
    <source>
        <dbReference type="ARBA" id="ARBA00023015"/>
    </source>
</evidence>
<dbReference type="InterPro" id="IPR001845">
    <property type="entry name" value="HTH_ArsR_DNA-bd_dom"/>
</dbReference>
<evidence type="ECO:0000313" key="6">
    <source>
        <dbReference type="Proteomes" id="UP000621436"/>
    </source>
</evidence>
<dbReference type="GO" id="GO:0003677">
    <property type="term" value="F:DNA binding"/>
    <property type="evidence" value="ECO:0007669"/>
    <property type="project" value="UniProtKB-KW"/>
</dbReference>
<evidence type="ECO:0000259" key="4">
    <source>
        <dbReference type="PROSITE" id="PS50987"/>
    </source>
</evidence>